<accession>W9H4N3</accession>
<feature type="domain" description="Acyl-CoA dehydrogenase/oxidase C-terminal" evidence="6">
    <location>
        <begin position="209"/>
        <end position="324"/>
    </location>
</feature>
<dbReference type="Proteomes" id="UP000019486">
    <property type="component" value="Unassembled WGS sequence"/>
</dbReference>
<dbReference type="GO" id="GO:0003995">
    <property type="term" value="F:acyl-CoA dehydrogenase activity"/>
    <property type="evidence" value="ECO:0007669"/>
    <property type="project" value="TreeGrafter"/>
</dbReference>
<comment type="cofactor">
    <cofactor evidence="1">
        <name>FAD</name>
        <dbReference type="ChEBI" id="CHEBI:57692"/>
    </cofactor>
</comment>
<evidence type="ECO:0000256" key="3">
    <source>
        <dbReference type="ARBA" id="ARBA00022630"/>
    </source>
</evidence>
<dbReference type="Pfam" id="PF02771">
    <property type="entry name" value="Acyl-CoA_dh_N"/>
    <property type="match status" value="1"/>
</dbReference>
<name>W9H4N3_9PROT</name>
<dbReference type="InterPro" id="IPR013786">
    <property type="entry name" value="AcylCoA_DH/ox_N"/>
</dbReference>
<reference evidence="8 9" key="1">
    <citation type="submission" date="2013-08" db="EMBL/GenBank/DDBJ databases">
        <title>The genome sequence of Skermanella stibiiresistens.</title>
        <authorList>
            <person name="Zhu W."/>
            <person name="Wang G."/>
        </authorList>
    </citation>
    <scope>NUCLEOTIDE SEQUENCE [LARGE SCALE GENOMIC DNA]</scope>
    <source>
        <strain evidence="8 9">SB22</strain>
    </source>
</reference>
<comment type="similarity">
    <text evidence="2">Belongs to the acyl-CoA dehydrogenase family.</text>
</comment>
<evidence type="ECO:0000256" key="1">
    <source>
        <dbReference type="ARBA" id="ARBA00001974"/>
    </source>
</evidence>
<evidence type="ECO:0000256" key="4">
    <source>
        <dbReference type="ARBA" id="ARBA00022827"/>
    </source>
</evidence>
<keyword evidence="3" id="KW-0285">Flavoprotein</keyword>
<dbReference type="SUPFAM" id="SSF56645">
    <property type="entry name" value="Acyl-CoA dehydrogenase NM domain-like"/>
    <property type="match status" value="1"/>
</dbReference>
<dbReference type="PATRIC" id="fig|1385369.3.peg.4181"/>
<dbReference type="PANTHER" id="PTHR43884:SF20">
    <property type="entry name" value="ACYL-COA DEHYDROGENASE FADE28"/>
    <property type="match status" value="1"/>
</dbReference>
<proteinExistence type="inferred from homology"/>
<dbReference type="InterPro" id="IPR009075">
    <property type="entry name" value="AcylCo_DH/oxidase_C"/>
</dbReference>
<feature type="domain" description="Acyl-CoA dehydrogenase/oxidase N-terminal" evidence="7">
    <location>
        <begin position="6"/>
        <end position="79"/>
    </location>
</feature>
<dbReference type="Gene3D" id="1.10.540.10">
    <property type="entry name" value="Acyl-CoA dehydrogenase/oxidase, N-terminal domain"/>
    <property type="match status" value="1"/>
</dbReference>
<dbReference type="Gene3D" id="1.20.140.10">
    <property type="entry name" value="Butyryl-CoA Dehydrogenase, subunit A, domain 3"/>
    <property type="match status" value="1"/>
</dbReference>
<evidence type="ECO:0000313" key="9">
    <source>
        <dbReference type="Proteomes" id="UP000019486"/>
    </source>
</evidence>
<dbReference type="InterPro" id="IPR037069">
    <property type="entry name" value="AcylCoA_DH/ox_N_sf"/>
</dbReference>
<dbReference type="InterPro" id="IPR036250">
    <property type="entry name" value="AcylCo_DH-like_C"/>
</dbReference>
<evidence type="ECO:0000313" key="8">
    <source>
        <dbReference type="EMBL" id="EWY38708.1"/>
    </source>
</evidence>
<keyword evidence="4" id="KW-0274">FAD</keyword>
<gene>
    <name evidence="8" type="ORF">N825_11010</name>
</gene>
<evidence type="ECO:0000259" key="6">
    <source>
        <dbReference type="Pfam" id="PF00441"/>
    </source>
</evidence>
<organism evidence="8 9">
    <name type="scientific">Skermanella stibiiresistens SB22</name>
    <dbReference type="NCBI Taxonomy" id="1385369"/>
    <lineage>
        <taxon>Bacteria</taxon>
        <taxon>Pseudomonadati</taxon>
        <taxon>Pseudomonadota</taxon>
        <taxon>Alphaproteobacteria</taxon>
        <taxon>Rhodospirillales</taxon>
        <taxon>Azospirillaceae</taxon>
        <taxon>Skermanella</taxon>
    </lineage>
</organism>
<dbReference type="SUPFAM" id="SSF47203">
    <property type="entry name" value="Acyl-CoA dehydrogenase C-terminal domain-like"/>
    <property type="match status" value="1"/>
</dbReference>
<dbReference type="EMBL" id="AVFL01000016">
    <property type="protein sequence ID" value="EWY38708.1"/>
    <property type="molecule type" value="Genomic_DNA"/>
</dbReference>
<dbReference type="InterPro" id="IPR009100">
    <property type="entry name" value="AcylCoA_DH/oxidase_NM_dom_sf"/>
</dbReference>
<dbReference type="PANTHER" id="PTHR43884">
    <property type="entry name" value="ACYL-COA DEHYDROGENASE"/>
    <property type="match status" value="1"/>
</dbReference>
<comment type="caution">
    <text evidence="8">The sequence shown here is derived from an EMBL/GenBank/DDBJ whole genome shotgun (WGS) entry which is preliminary data.</text>
</comment>
<keyword evidence="9" id="KW-1185">Reference proteome</keyword>
<dbReference type="Pfam" id="PF00441">
    <property type="entry name" value="Acyl-CoA_dh_1"/>
    <property type="match status" value="1"/>
</dbReference>
<sequence>MSAIVLEQADRLFHEHVTPAVQADADRSVWPTDLWRAVEEAGLTLALVPEHAGGFGLPPDDALRVIRRSAWAAAPIPLAETMVAAGLWSLTGGDVPEGSLTLGPVNQADAITAERRAGGWRLDGRVRRIPWGSAAGNVLLHAVSTDGEPLVALVPSDTLDWASRRNLADEPRDRLSLSGLDVRWDAVHPAPAACRDGFLPLGALIRSQQMVGALERALDHALLHAGERRQFGRSLSKFQAVQHMLAEAAGHFAAATAAADLAAAEWSAAGGLEAGAEAVAELAFPIAVAKARTGEAAGIVAAIVHQVHGAMGFTQEHPLHYSTRRLWSWRDEFGGESHWQAEIGRLVCSRGGAALWERLAT</sequence>
<dbReference type="AlphaFoldDB" id="W9H4N3"/>
<dbReference type="GO" id="GO:0050660">
    <property type="term" value="F:flavin adenine dinucleotide binding"/>
    <property type="evidence" value="ECO:0007669"/>
    <property type="project" value="InterPro"/>
</dbReference>
<evidence type="ECO:0000256" key="5">
    <source>
        <dbReference type="ARBA" id="ARBA00023002"/>
    </source>
</evidence>
<dbReference type="STRING" id="1385369.N825_11010"/>
<evidence type="ECO:0000256" key="2">
    <source>
        <dbReference type="ARBA" id="ARBA00009347"/>
    </source>
</evidence>
<keyword evidence="5" id="KW-0560">Oxidoreductase</keyword>
<protein>
    <submittedName>
        <fullName evidence="8">Acyl-CoA dehydrogenase</fullName>
    </submittedName>
</protein>
<evidence type="ECO:0000259" key="7">
    <source>
        <dbReference type="Pfam" id="PF02771"/>
    </source>
</evidence>